<evidence type="ECO:0000313" key="2">
    <source>
        <dbReference type="EMBL" id="KAJ7032980.1"/>
    </source>
</evidence>
<sequence length="59" mass="6710">MVCEHLLRNGYRLDDSFDPWAFFTQAGRAVAGLPLSTTFVFLLIYLPFCSISHYNPLAL</sequence>
<dbReference type="EMBL" id="JARJCM010000068">
    <property type="protein sequence ID" value="KAJ7032980.1"/>
    <property type="molecule type" value="Genomic_DNA"/>
</dbReference>
<dbReference type="Proteomes" id="UP001218188">
    <property type="component" value="Unassembled WGS sequence"/>
</dbReference>
<name>A0AAD6SUN7_9AGAR</name>
<evidence type="ECO:0000256" key="1">
    <source>
        <dbReference type="SAM" id="Phobius"/>
    </source>
</evidence>
<proteinExistence type="predicted"/>
<comment type="caution">
    <text evidence="2">The sequence shown here is derived from an EMBL/GenBank/DDBJ whole genome shotgun (WGS) entry which is preliminary data.</text>
</comment>
<feature type="transmembrane region" description="Helical" evidence="1">
    <location>
        <begin position="20"/>
        <end position="46"/>
    </location>
</feature>
<organism evidence="2 3">
    <name type="scientific">Mycena alexandri</name>
    <dbReference type="NCBI Taxonomy" id="1745969"/>
    <lineage>
        <taxon>Eukaryota</taxon>
        <taxon>Fungi</taxon>
        <taxon>Dikarya</taxon>
        <taxon>Basidiomycota</taxon>
        <taxon>Agaricomycotina</taxon>
        <taxon>Agaricomycetes</taxon>
        <taxon>Agaricomycetidae</taxon>
        <taxon>Agaricales</taxon>
        <taxon>Marasmiineae</taxon>
        <taxon>Mycenaceae</taxon>
        <taxon>Mycena</taxon>
    </lineage>
</organism>
<keyword evidence="1" id="KW-1133">Transmembrane helix</keyword>
<protein>
    <submittedName>
        <fullName evidence="2">Uncharacterized protein</fullName>
    </submittedName>
</protein>
<evidence type="ECO:0000313" key="3">
    <source>
        <dbReference type="Proteomes" id="UP001218188"/>
    </source>
</evidence>
<keyword evidence="3" id="KW-1185">Reference proteome</keyword>
<keyword evidence="1" id="KW-0472">Membrane</keyword>
<keyword evidence="1" id="KW-0812">Transmembrane</keyword>
<dbReference type="AlphaFoldDB" id="A0AAD6SUN7"/>
<accession>A0AAD6SUN7</accession>
<reference evidence="2" key="1">
    <citation type="submission" date="2023-03" db="EMBL/GenBank/DDBJ databases">
        <title>Massive genome expansion in bonnet fungi (Mycena s.s.) driven by repeated elements and novel gene families across ecological guilds.</title>
        <authorList>
            <consortium name="Lawrence Berkeley National Laboratory"/>
            <person name="Harder C.B."/>
            <person name="Miyauchi S."/>
            <person name="Viragh M."/>
            <person name="Kuo A."/>
            <person name="Thoen E."/>
            <person name="Andreopoulos B."/>
            <person name="Lu D."/>
            <person name="Skrede I."/>
            <person name="Drula E."/>
            <person name="Henrissat B."/>
            <person name="Morin E."/>
            <person name="Kohler A."/>
            <person name="Barry K."/>
            <person name="LaButti K."/>
            <person name="Morin E."/>
            <person name="Salamov A."/>
            <person name="Lipzen A."/>
            <person name="Mereny Z."/>
            <person name="Hegedus B."/>
            <person name="Baldrian P."/>
            <person name="Stursova M."/>
            <person name="Weitz H."/>
            <person name="Taylor A."/>
            <person name="Grigoriev I.V."/>
            <person name="Nagy L.G."/>
            <person name="Martin F."/>
            <person name="Kauserud H."/>
        </authorList>
    </citation>
    <scope>NUCLEOTIDE SEQUENCE</scope>
    <source>
        <strain evidence="2">CBHHK200</strain>
    </source>
</reference>
<gene>
    <name evidence="2" type="ORF">C8F04DRAFT_1261319</name>
</gene>